<dbReference type="STRING" id="202952.GCA_000747725_03535"/>
<sequence length="33" mass="4073">MILKTRLSILKNLHDYHIWRIYETLAIYPSLEK</sequence>
<reference evidence="1 2" key="1">
    <citation type="submission" date="2013-02" db="EMBL/GenBank/DDBJ databases">
        <title>The Genome Sequence of Acinetobacter gerneri CIP 107464.</title>
        <authorList>
            <consortium name="The Broad Institute Genome Sequencing Platform"/>
            <consortium name="The Broad Institute Genome Sequencing Center for Infectious Disease"/>
            <person name="Cerqueira G."/>
            <person name="Feldgarden M."/>
            <person name="Courvalin P."/>
            <person name="Perichon B."/>
            <person name="Grillot-Courvalin C."/>
            <person name="Clermont D."/>
            <person name="Rocha E."/>
            <person name="Yoon E.-J."/>
            <person name="Nemec A."/>
            <person name="Walker B."/>
            <person name="Young S.K."/>
            <person name="Zeng Q."/>
            <person name="Gargeya S."/>
            <person name="Fitzgerald M."/>
            <person name="Haas B."/>
            <person name="Abouelleil A."/>
            <person name="Alvarado L."/>
            <person name="Arachchi H.M."/>
            <person name="Berlin A.M."/>
            <person name="Chapman S.B."/>
            <person name="Dewar J."/>
            <person name="Goldberg J."/>
            <person name="Griggs A."/>
            <person name="Gujja S."/>
            <person name="Hansen M."/>
            <person name="Howarth C."/>
            <person name="Imamovic A."/>
            <person name="Larimer J."/>
            <person name="McCowan C."/>
            <person name="Murphy C."/>
            <person name="Neiman D."/>
            <person name="Pearson M."/>
            <person name="Priest M."/>
            <person name="Roberts A."/>
            <person name="Saif S."/>
            <person name="Shea T."/>
            <person name="Sisk P."/>
            <person name="Sykes S."/>
            <person name="Wortman J."/>
            <person name="Nusbaum C."/>
            <person name="Birren B."/>
        </authorList>
    </citation>
    <scope>NUCLEOTIDE SEQUENCE [LARGE SCALE GENOMIC DNA]</scope>
    <source>
        <strain evidence="1 2">CIP 107464</strain>
    </source>
</reference>
<accession>N8ZEB2</accession>
<dbReference type="EMBL" id="APPN01000080">
    <property type="protein sequence ID" value="ENV32064.1"/>
    <property type="molecule type" value="Genomic_DNA"/>
</dbReference>
<proteinExistence type="predicted"/>
<evidence type="ECO:0000313" key="2">
    <source>
        <dbReference type="Proteomes" id="UP000013117"/>
    </source>
</evidence>
<protein>
    <submittedName>
        <fullName evidence="1">Uncharacterized protein</fullName>
    </submittedName>
</protein>
<dbReference type="Proteomes" id="UP000013117">
    <property type="component" value="Unassembled WGS sequence"/>
</dbReference>
<organism evidence="1 2">
    <name type="scientific">Acinetobacter gerneri DSM 14967 = CIP 107464 = MTCC 9824</name>
    <dbReference type="NCBI Taxonomy" id="1120926"/>
    <lineage>
        <taxon>Bacteria</taxon>
        <taxon>Pseudomonadati</taxon>
        <taxon>Pseudomonadota</taxon>
        <taxon>Gammaproteobacteria</taxon>
        <taxon>Moraxellales</taxon>
        <taxon>Moraxellaceae</taxon>
        <taxon>Acinetobacter</taxon>
    </lineage>
</organism>
<gene>
    <name evidence="1" type="ORF">F960_03449</name>
</gene>
<comment type="caution">
    <text evidence="1">The sequence shown here is derived from an EMBL/GenBank/DDBJ whole genome shotgun (WGS) entry which is preliminary data.</text>
</comment>
<name>N8ZEB2_9GAMM</name>
<dbReference type="HOGENOM" id="CLU_3380073_0_0_6"/>
<dbReference type="AlphaFoldDB" id="N8ZEB2"/>
<keyword evidence="2" id="KW-1185">Reference proteome</keyword>
<evidence type="ECO:0000313" key="1">
    <source>
        <dbReference type="EMBL" id="ENV32064.1"/>
    </source>
</evidence>